<evidence type="ECO:0000313" key="8">
    <source>
        <dbReference type="Proteomes" id="UP000292781"/>
    </source>
</evidence>
<dbReference type="Proteomes" id="UP000292781">
    <property type="component" value="Unassembled WGS sequence"/>
</dbReference>
<dbReference type="PANTHER" id="PTHR32196">
    <property type="entry name" value="ABC TRANSPORTER PERMEASE PROTEIN YPHD-RELATED-RELATED"/>
    <property type="match status" value="1"/>
</dbReference>
<name>A0A4Q9VXZ7_9HYPH</name>
<comment type="caution">
    <text evidence="7">The sequence shown here is derived from an EMBL/GenBank/DDBJ whole genome shotgun (WGS) entry which is preliminary data.</text>
</comment>
<feature type="transmembrane region" description="Helical" evidence="6">
    <location>
        <begin position="119"/>
        <end position="137"/>
    </location>
</feature>
<feature type="transmembrane region" description="Helical" evidence="6">
    <location>
        <begin position="235"/>
        <end position="258"/>
    </location>
</feature>
<evidence type="ECO:0000313" key="7">
    <source>
        <dbReference type="EMBL" id="TBW41379.1"/>
    </source>
</evidence>
<evidence type="ECO:0000256" key="1">
    <source>
        <dbReference type="ARBA" id="ARBA00004651"/>
    </source>
</evidence>
<keyword evidence="3 6" id="KW-0812">Transmembrane</keyword>
<evidence type="ECO:0000256" key="3">
    <source>
        <dbReference type="ARBA" id="ARBA00022692"/>
    </source>
</evidence>
<evidence type="ECO:0000256" key="4">
    <source>
        <dbReference type="ARBA" id="ARBA00022989"/>
    </source>
</evidence>
<feature type="transmembrane region" description="Helical" evidence="6">
    <location>
        <begin position="157"/>
        <end position="180"/>
    </location>
</feature>
<keyword evidence="5 6" id="KW-0472">Membrane</keyword>
<sequence>MRKLLRAREAALALIIAGLVGLITLRAPVFLSMGSLDTIVTDGAILSMMALVQMLAILTRGIDLSVSANMALTGMVVALLSRAHPDMAVGLTMALALGLGLLLGAINGVLIAYVRIPPIVVTLGTMSVFRGLVFQVSGGAWVNAHEMGPGFIGFPTARLFGLTSIVWIAALVILIGWAFLAHVRKGRELYALGGNPVAARYVGIDDTHNLMLVYAIIGLVAGLCGYLWVARYAVAYTEIALGFELNTVAACVIGGVGMAGGRGSVLGCLLGALFLVIIFNALPIIDVSPFWQQAISGFVILAAVILNSRGDRPLGKLILRRTEAAPVAGAAS</sequence>
<organism evidence="7 8">
    <name type="scientific">Siculibacillus lacustris</name>
    <dbReference type="NCBI Taxonomy" id="1549641"/>
    <lineage>
        <taxon>Bacteria</taxon>
        <taxon>Pseudomonadati</taxon>
        <taxon>Pseudomonadota</taxon>
        <taxon>Alphaproteobacteria</taxon>
        <taxon>Hyphomicrobiales</taxon>
        <taxon>Ancalomicrobiaceae</taxon>
        <taxon>Siculibacillus</taxon>
    </lineage>
</organism>
<dbReference type="PANTHER" id="PTHR32196:SF72">
    <property type="entry name" value="RIBOSE IMPORT PERMEASE PROTEIN RBSC"/>
    <property type="match status" value="1"/>
</dbReference>
<protein>
    <submittedName>
        <fullName evidence="7">ABC transporter permease</fullName>
    </submittedName>
</protein>
<evidence type="ECO:0000256" key="2">
    <source>
        <dbReference type="ARBA" id="ARBA00022475"/>
    </source>
</evidence>
<dbReference type="Pfam" id="PF02653">
    <property type="entry name" value="BPD_transp_2"/>
    <property type="match status" value="1"/>
</dbReference>
<gene>
    <name evidence="7" type="ORF">EYW49_01240</name>
</gene>
<feature type="transmembrane region" description="Helical" evidence="6">
    <location>
        <begin position="210"/>
        <end position="229"/>
    </location>
</feature>
<feature type="transmembrane region" description="Helical" evidence="6">
    <location>
        <begin position="87"/>
        <end position="112"/>
    </location>
</feature>
<dbReference type="GO" id="GO:0005886">
    <property type="term" value="C:plasma membrane"/>
    <property type="evidence" value="ECO:0007669"/>
    <property type="project" value="UniProtKB-SubCell"/>
</dbReference>
<accession>A0A4Q9VXZ7</accession>
<keyword evidence="8" id="KW-1185">Reference proteome</keyword>
<comment type="subcellular location">
    <subcellularLocation>
        <location evidence="1">Cell membrane</location>
        <topology evidence="1">Multi-pass membrane protein</topology>
    </subcellularLocation>
</comment>
<dbReference type="CDD" id="cd06579">
    <property type="entry name" value="TM_PBP1_transp_AraH_like"/>
    <property type="match status" value="1"/>
</dbReference>
<dbReference type="RefSeq" id="WP_131305096.1">
    <property type="nucleotide sequence ID" value="NZ_SJFN01000001.1"/>
</dbReference>
<dbReference type="InterPro" id="IPR001851">
    <property type="entry name" value="ABC_transp_permease"/>
</dbReference>
<proteinExistence type="predicted"/>
<evidence type="ECO:0000256" key="5">
    <source>
        <dbReference type="ARBA" id="ARBA00023136"/>
    </source>
</evidence>
<feature type="transmembrane region" description="Helical" evidence="6">
    <location>
        <begin position="39"/>
        <end position="57"/>
    </location>
</feature>
<dbReference type="OrthoDB" id="192433at2"/>
<feature type="transmembrane region" description="Helical" evidence="6">
    <location>
        <begin position="290"/>
        <end position="308"/>
    </location>
</feature>
<evidence type="ECO:0000256" key="6">
    <source>
        <dbReference type="SAM" id="Phobius"/>
    </source>
</evidence>
<feature type="transmembrane region" description="Helical" evidence="6">
    <location>
        <begin position="12"/>
        <end position="33"/>
    </location>
</feature>
<feature type="transmembrane region" description="Helical" evidence="6">
    <location>
        <begin position="265"/>
        <end position="284"/>
    </location>
</feature>
<dbReference type="EMBL" id="SJFN01000001">
    <property type="protein sequence ID" value="TBW41379.1"/>
    <property type="molecule type" value="Genomic_DNA"/>
</dbReference>
<keyword evidence="4 6" id="KW-1133">Transmembrane helix</keyword>
<reference evidence="7 8" key="1">
    <citation type="submission" date="2019-02" db="EMBL/GenBank/DDBJ databases">
        <title>Siculibacillus lacustris gen. nov., sp. nov., a new rosette-forming bacterium isolated from a freshwater crater lake (Lake St. Ana, Romania).</title>
        <authorList>
            <person name="Felfoldi T."/>
            <person name="Marton Z."/>
            <person name="Szabo A."/>
            <person name="Mentes A."/>
            <person name="Boka K."/>
            <person name="Marialigeti K."/>
            <person name="Mathe I."/>
            <person name="Koncz M."/>
            <person name="Schumann P."/>
            <person name="Toth E."/>
        </authorList>
    </citation>
    <scope>NUCLEOTIDE SEQUENCE [LARGE SCALE GENOMIC DNA]</scope>
    <source>
        <strain evidence="7 8">SA-279</strain>
    </source>
</reference>
<feature type="transmembrane region" description="Helical" evidence="6">
    <location>
        <begin position="64"/>
        <end position="81"/>
    </location>
</feature>
<dbReference type="GO" id="GO:0022857">
    <property type="term" value="F:transmembrane transporter activity"/>
    <property type="evidence" value="ECO:0007669"/>
    <property type="project" value="InterPro"/>
</dbReference>
<keyword evidence="2" id="KW-1003">Cell membrane</keyword>
<dbReference type="AlphaFoldDB" id="A0A4Q9VXZ7"/>